<dbReference type="HOGENOM" id="CLU_049583_0_0_11"/>
<dbReference type="SUPFAM" id="SSF47090">
    <property type="entry name" value="PGBD-like"/>
    <property type="match status" value="2"/>
</dbReference>
<dbReference type="InterPro" id="IPR002508">
    <property type="entry name" value="MurNAc-LAA_cat"/>
</dbReference>
<dbReference type="STRING" id="298654.FraEuI1c_7196"/>
<dbReference type="KEGG" id="fri:FraEuI1c_7196"/>
<keyword evidence="1 3" id="KW-0378">Hydrolase</keyword>
<dbReference type="Gene3D" id="1.10.101.10">
    <property type="entry name" value="PGBD-like superfamily/PGBD"/>
    <property type="match status" value="2"/>
</dbReference>
<dbReference type="PANTHER" id="PTHR30404">
    <property type="entry name" value="N-ACETYLMURAMOYL-L-ALANINE AMIDASE"/>
    <property type="match status" value="1"/>
</dbReference>
<dbReference type="GO" id="GO:0008745">
    <property type="term" value="F:N-acetylmuramoyl-L-alanine amidase activity"/>
    <property type="evidence" value="ECO:0007669"/>
    <property type="project" value="InterPro"/>
</dbReference>
<dbReference type="Pfam" id="PF01471">
    <property type="entry name" value="PG_binding_1"/>
    <property type="match status" value="2"/>
</dbReference>
<dbReference type="eggNOG" id="COG3409">
    <property type="taxonomic scope" value="Bacteria"/>
</dbReference>
<protein>
    <submittedName>
        <fullName evidence="3">Cell wall hydrolase/autolysin</fullName>
    </submittedName>
</protein>
<dbReference type="SUPFAM" id="SSF53187">
    <property type="entry name" value="Zn-dependent exopeptidases"/>
    <property type="match status" value="1"/>
</dbReference>
<gene>
    <name evidence="3" type="ordered locus">FraEuI1c_7196</name>
</gene>
<feature type="domain" description="MurNAc-LAA" evidence="2">
    <location>
        <begin position="233"/>
        <end position="347"/>
    </location>
</feature>
<dbReference type="InParanoid" id="E3IZW8"/>
<dbReference type="Pfam" id="PF01520">
    <property type="entry name" value="Amidase_3"/>
    <property type="match status" value="1"/>
</dbReference>
<keyword evidence="4" id="KW-1185">Reference proteome</keyword>
<dbReference type="SMART" id="SM00646">
    <property type="entry name" value="Ami_3"/>
    <property type="match status" value="1"/>
</dbReference>
<name>E3IZW8_PSEI1</name>
<reference evidence="3 4" key="1">
    <citation type="submission" date="2010-10" db="EMBL/GenBank/DDBJ databases">
        <title>Complete sequence of Frankia sp. EuI1c.</title>
        <authorList>
            <consortium name="US DOE Joint Genome Institute"/>
            <person name="Lucas S."/>
            <person name="Copeland A."/>
            <person name="Lapidus A."/>
            <person name="Cheng J.-F."/>
            <person name="Bruce D."/>
            <person name="Goodwin L."/>
            <person name="Pitluck S."/>
            <person name="Chertkov O."/>
            <person name="Detter J.C."/>
            <person name="Han C."/>
            <person name="Tapia R."/>
            <person name="Land M."/>
            <person name="Hauser L."/>
            <person name="Jeffries C."/>
            <person name="Kyrpides N."/>
            <person name="Ivanova N."/>
            <person name="Mikhailova N."/>
            <person name="Beauchemin N."/>
            <person name="Sen A."/>
            <person name="Sur S.A."/>
            <person name="Gtari M."/>
            <person name="Wall L."/>
            <person name="Tisa L."/>
            <person name="Woyke T."/>
        </authorList>
    </citation>
    <scope>NUCLEOTIDE SEQUENCE [LARGE SCALE GENOMIC DNA]</scope>
    <source>
        <strain evidence="4">DSM 45817 / CECT 9037 / EuI1c</strain>
    </source>
</reference>
<organism evidence="3 4">
    <name type="scientific">Pseudofrankia inefficax (strain DSM 45817 / CECT 9037 / DDB 130130 / EuI1c)</name>
    <name type="common">Frankia inefficax</name>
    <dbReference type="NCBI Taxonomy" id="298654"/>
    <lineage>
        <taxon>Bacteria</taxon>
        <taxon>Bacillati</taxon>
        <taxon>Actinomycetota</taxon>
        <taxon>Actinomycetes</taxon>
        <taxon>Frankiales</taxon>
        <taxon>Frankiaceae</taxon>
        <taxon>Pseudofrankia</taxon>
    </lineage>
</organism>
<dbReference type="InterPro" id="IPR050695">
    <property type="entry name" value="N-acetylmuramoyl_amidase_3"/>
</dbReference>
<dbReference type="eggNOG" id="COG0860">
    <property type="taxonomic scope" value="Bacteria"/>
</dbReference>
<sequence>MANARVALAFLSFLPAAPRQPDGEADGATRAEVFDEDLDRAVRAFQQSRGLSVDGIIGPDTARSLEEARHGLGDRLLYHAPSQPLIGDDVAALQERLSNMGFDVGRSDGIFGPRTESAVRDFQRNRGLEPDGRCGPHTLRELKRLERTVTGGRPDMLRESVRLLVRGPSLLGMLVAIDAGHGGDDQGVVAHGLTERDVVADLARRLEARLVSSGLETFWVHSDDESPDEAERARRANDQGADLLVSLHVDASDSPKAEGISCYYFGNARGSSAVGERLAALIQKELVSRTDLVDCWTHAKTWDLLRRTTMPAVRIEVGYLTNTRDAAALGSADYRANVAEAILAAIQRLYLPPEQDPPTGQLRVPRVATPS</sequence>
<evidence type="ECO:0000259" key="2">
    <source>
        <dbReference type="SMART" id="SM00646"/>
    </source>
</evidence>
<dbReference type="PANTHER" id="PTHR30404:SF0">
    <property type="entry name" value="N-ACETYLMURAMOYL-L-ALANINE AMIDASE AMIC"/>
    <property type="match status" value="1"/>
</dbReference>
<evidence type="ECO:0000313" key="4">
    <source>
        <dbReference type="Proteomes" id="UP000002484"/>
    </source>
</evidence>
<evidence type="ECO:0000313" key="3">
    <source>
        <dbReference type="EMBL" id="ADP85160.1"/>
    </source>
</evidence>
<dbReference type="InterPro" id="IPR002477">
    <property type="entry name" value="Peptidoglycan-bd-like"/>
</dbReference>
<dbReference type="AlphaFoldDB" id="E3IZW8"/>
<dbReference type="GO" id="GO:0009253">
    <property type="term" value="P:peptidoglycan catabolic process"/>
    <property type="evidence" value="ECO:0007669"/>
    <property type="project" value="InterPro"/>
</dbReference>
<evidence type="ECO:0000256" key="1">
    <source>
        <dbReference type="ARBA" id="ARBA00022801"/>
    </source>
</evidence>
<dbReference type="Proteomes" id="UP000002484">
    <property type="component" value="Chromosome"/>
</dbReference>
<proteinExistence type="predicted"/>
<accession>E3IZW8</accession>
<dbReference type="CDD" id="cd02696">
    <property type="entry name" value="MurNAc-LAA"/>
    <property type="match status" value="1"/>
</dbReference>
<dbReference type="Gene3D" id="3.40.630.40">
    <property type="entry name" value="Zn-dependent exopeptidases"/>
    <property type="match status" value="1"/>
</dbReference>
<dbReference type="InterPro" id="IPR036366">
    <property type="entry name" value="PGBDSf"/>
</dbReference>
<dbReference type="GO" id="GO:0030288">
    <property type="term" value="C:outer membrane-bounded periplasmic space"/>
    <property type="evidence" value="ECO:0007669"/>
    <property type="project" value="TreeGrafter"/>
</dbReference>
<dbReference type="InterPro" id="IPR036365">
    <property type="entry name" value="PGBD-like_sf"/>
</dbReference>
<dbReference type="EMBL" id="CP002299">
    <property type="protein sequence ID" value="ADP85160.1"/>
    <property type="molecule type" value="Genomic_DNA"/>
</dbReference>